<accession>A0A395HIM2</accession>
<dbReference type="Proteomes" id="UP000248961">
    <property type="component" value="Unassembled WGS sequence"/>
</dbReference>
<gene>
    <name evidence="2" type="ORF">BO97DRAFT_356671</name>
</gene>
<dbReference type="Pfam" id="PF00975">
    <property type="entry name" value="Thioesterase"/>
    <property type="match status" value="1"/>
</dbReference>
<dbReference type="VEuPathDB" id="FungiDB:BO97DRAFT_356671"/>
<keyword evidence="3" id="KW-1185">Reference proteome</keyword>
<evidence type="ECO:0000259" key="1">
    <source>
        <dbReference type="SMART" id="SM00824"/>
    </source>
</evidence>
<evidence type="ECO:0000313" key="3">
    <source>
        <dbReference type="Proteomes" id="UP000248961"/>
    </source>
</evidence>
<dbReference type="InterPro" id="IPR020802">
    <property type="entry name" value="TesA-like"/>
</dbReference>
<reference evidence="2 3" key="1">
    <citation type="submission" date="2018-02" db="EMBL/GenBank/DDBJ databases">
        <title>The genomes of Aspergillus section Nigri reveals drivers in fungal speciation.</title>
        <authorList>
            <consortium name="DOE Joint Genome Institute"/>
            <person name="Vesth T.C."/>
            <person name="Nybo J."/>
            <person name="Theobald S."/>
            <person name="Brandl J."/>
            <person name="Frisvad J.C."/>
            <person name="Nielsen K.F."/>
            <person name="Lyhne E.K."/>
            <person name="Kogle M.E."/>
            <person name="Kuo A."/>
            <person name="Riley R."/>
            <person name="Clum A."/>
            <person name="Nolan M."/>
            <person name="Lipzen A."/>
            <person name="Salamov A."/>
            <person name="Henrissat B."/>
            <person name="Wiebenga A."/>
            <person name="De vries R.P."/>
            <person name="Grigoriev I.V."/>
            <person name="Mortensen U.H."/>
            <person name="Andersen M.R."/>
            <person name="Baker S.E."/>
        </authorList>
    </citation>
    <scope>NUCLEOTIDE SEQUENCE [LARGE SCALE GENOMIC DNA]</scope>
    <source>
        <strain evidence="2 3">CBS 101889</strain>
    </source>
</reference>
<sequence length="256" mass="28528">MEQNPCAVQSGPSESESTTPIILFHDAGGTIIPYFSLGDLHRPVYGISNPRFEQGGKWEHGLRQMGVVYTHLVRSVLRSGPLILGGWSLGGCLALEVASRLMQLPQYIVHGVVLIDSVFPTQAVTDHYPRTLADVTERFQLPDQLSGAHRAQAQQCILHAHEMHREWKPPLFASGPPRTVLLRAIDSMPEDTSGTPNALDIVRDCKHLGWNEYCTSFLVACHDIPGNHFTIFEEPNCQQMTRGIREACTHLESYHD</sequence>
<organism evidence="2 3">
    <name type="scientific">Aspergillus homomorphus (strain CBS 101889)</name>
    <dbReference type="NCBI Taxonomy" id="1450537"/>
    <lineage>
        <taxon>Eukaryota</taxon>
        <taxon>Fungi</taxon>
        <taxon>Dikarya</taxon>
        <taxon>Ascomycota</taxon>
        <taxon>Pezizomycotina</taxon>
        <taxon>Eurotiomycetes</taxon>
        <taxon>Eurotiomycetidae</taxon>
        <taxon>Eurotiales</taxon>
        <taxon>Aspergillaceae</taxon>
        <taxon>Aspergillus</taxon>
        <taxon>Aspergillus subgen. Circumdati</taxon>
    </lineage>
</organism>
<dbReference type="GeneID" id="37196466"/>
<dbReference type="AlphaFoldDB" id="A0A395HIM2"/>
<dbReference type="EMBL" id="KZ824334">
    <property type="protein sequence ID" value="RAL07359.1"/>
    <property type="molecule type" value="Genomic_DNA"/>
</dbReference>
<protein>
    <submittedName>
        <fullName evidence="2">Alpha/beta-hydrolase</fullName>
    </submittedName>
</protein>
<dbReference type="SUPFAM" id="SSF53474">
    <property type="entry name" value="alpha/beta-Hydrolases"/>
    <property type="match status" value="1"/>
</dbReference>
<dbReference type="GO" id="GO:0016787">
    <property type="term" value="F:hydrolase activity"/>
    <property type="evidence" value="ECO:0007669"/>
    <property type="project" value="UniProtKB-KW"/>
</dbReference>
<name>A0A395HIM2_ASPHC</name>
<feature type="domain" description="Thioesterase TesA-like" evidence="1">
    <location>
        <begin position="43"/>
        <end position="234"/>
    </location>
</feature>
<dbReference type="SMART" id="SM00824">
    <property type="entry name" value="PKS_TE"/>
    <property type="match status" value="1"/>
</dbReference>
<keyword evidence="2" id="KW-0378">Hydrolase</keyword>
<proteinExistence type="predicted"/>
<dbReference type="OrthoDB" id="10253869at2759"/>
<dbReference type="InterPro" id="IPR029058">
    <property type="entry name" value="AB_hydrolase_fold"/>
</dbReference>
<dbReference type="RefSeq" id="XP_025546513.1">
    <property type="nucleotide sequence ID" value="XM_025692177.1"/>
</dbReference>
<dbReference type="InterPro" id="IPR001031">
    <property type="entry name" value="Thioesterase"/>
</dbReference>
<evidence type="ECO:0000313" key="2">
    <source>
        <dbReference type="EMBL" id="RAL07359.1"/>
    </source>
</evidence>
<dbReference type="Gene3D" id="3.40.50.1820">
    <property type="entry name" value="alpha/beta hydrolase"/>
    <property type="match status" value="1"/>
</dbReference>